<feature type="region of interest" description="Disordered" evidence="1">
    <location>
        <begin position="1"/>
        <end position="53"/>
    </location>
</feature>
<evidence type="ECO:0000313" key="2">
    <source>
        <dbReference type="EMBL" id="EME37769.1"/>
    </source>
</evidence>
<gene>
    <name evidence="2" type="ORF">C884_01143</name>
</gene>
<name>M2YGX6_9MICC</name>
<dbReference type="EMBL" id="ANHZ02000002">
    <property type="protein sequence ID" value="EME37769.1"/>
    <property type="molecule type" value="Genomic_DNA"/>
</dbReference>
<dbReference type="AlphaFoldDB" id="M2YGX6"/>
<organism evidence="2 3">
    <name type="scientific">Kocuria palustris PEL</name>
    <dbReference type="NCBI Taxonomy" id="1236550"/>
    <lineage>
        <taxon>Bacteria</taxon>
        <taxon>Bacillati</taxon>
        <taxon>Actinomycetota</taxon>
        <taxon>Actinomycetes</taxon>
        <taxon>Micrococcales</taxon>
        <taxon>Micrococcaceae</taxon>
        <taxon>Kocuria</taxon>
    </lineage>
</organism>
<comment type="caution">
    <text evidence="2">The sequence shown here is derived from an EMBL/GenBank/DDBJ whole genome shotgun (WGS) entry which is preliminary data.</text>
</comment>
<proteinExistence type="predicted"/>
<keyword evidence="3" id="KW-1185">Reference proteome</keyword>
<sequence>MTSHGPPRPRRAPGAGRGPKPTARASAARRAGRSGGVPSVLRRLPATRGTAAS</sequence>
<feature type="compositionally biased region" description="Low complexity" evidence="1">
    <location>
        <begin position="12"/>
        <end position="29"/>
    </location>
</feature>
<protein>
    <submittedName>
        <fullName evidence="2">Uncharacterized protein</fullName>
    </submittedName>
</protein>
<evidence type="ECO:0000256" key="1">
    <source>
        <dbReference type="SAM" id="MobiDB-lite"/>
    </source>
</evidence>
<dbReference type="Proteomes" id="UP000009877">
    <property type="component" value="Unassembled WGS sequence"/>
</dbReference>
<accession>M2YGX6</accession>
<reference evidence="2 3" key="1">
    <citation type="journal article" date="2014" name="Genome Announc.">
        <title>Draft Genome Sequence of Kocuria palustris PEL.</title>
        <authorList>
            <person name="Sharma G."/>
            <person name="Khatri I."/>
            <person name="Subramanian S."/>
        </authorList>
    </citation>
    <scope>NUCLEOTIDE SEQUENCE [LARGE SCALE GENOMIC DNA]</scope>
    <source>
        <strain evidence="2 3">PEL</strain>
    </source>
</reference>
<evidence type="ECO:0000313" key="3">
    <source>
        <dbReference type="Proteomes" id="UP000009877"/>
    </source>
</evidence>